<sequence length="245" mass="25283">MWKTADLPAATSQLAWSVVVDVALGAALAAGLSLLAARHSVPLAVVVGVSAALVMLGAWWWMRAALGTSAGHALLGLRTVARSTGMPGHPFAGARATLNIREGQDPLRLVPSAIELAPPTRVPQRFSSPDLELSFDDGSRHVVRGVVIVGRAPQVTSRGQRPVAVPDFSRSLAPTHVRLEPNFDGVLVTDLGSVGGTWAFAGGDPKRLQPETAITVPFGTVLALGSRRVRLGRPGAAAVGAGVAA</sequence>
<name>A0A7W4URC8_9MICO</name>
<dbReference type="AlphaFoldDB" id="A0A7W4URC8"/>
<protein>
    <recommendedName>
        <fullName evidence="4">FHA domain-containing protein</fullName>
    </recommendedName>
</protein>
<keyword evidence="1" id="KW-0472">Membrane</keyword>
<dbReference type="SUPFAM" id="SSF49879">
    <property type="entry name" value="SMAD/FHA domain"/>
    <property type="match status" value="1"/>
</dbReference>
<feature type="transmembrane region" description="Helical" evidence="1">
    <location>
        <begin position="43"/>
        <end position="62"/>
    </location>
</feature>
<evidence type="ECO:0000313" key="3">
    <source>
        <dbReference type="Proteomes" id="UP000545286"/>
    </source>
</evidence>
<evidence type="ECO:0000313" key="2">
    <source>
        <dbReference type="EMBL" id="MBB2959171.1"/>
    </source>
</evidence>
<evidence type="ECO:0000256" key="1">
    <source>
        <dbReference type="SAM" id="Phobius"/>
    </source>
</evidence>
<dbReference type="RefSeq" id="WP_068478309.1">
    <property type="nucleotide sequence ID" value="NZ_CZJS01000087.1"/>
</dbReference>
<comment type="caution">
    <text evidence="2">The sequence shown here is derived from an EMBL/GenBank/DDBJ whole genome shotgun (WGS) entry which is preliminary data.</text>
</comment>
<dbReference type="Proteomes" id="UP000545286">
    <property type="component" value="Unassembled WGS sequence"/>
</dbReference>
<dbReference type="InterPro" id="IPR008984">
    <property type="entry name" value="SMAD_FHA_dom_sf"/>
</dbReference>
<feature type="transmembrane region" description="Helical" evidence="1">
    <location>
        <begin position="14"/>
        <end position="36"/>
    </location>
</feature>
<accession>A0A7W4URC8</accession>
<evidence type="ECO:0008006" key="4">
    <source>
        <dbReference type="Google" id="ProtNLM"/>
    </source>
</evidence>
<dbReference type="Gene3D" id="2.60.200.20">
    <property type="match status" value="1"/>
</dbReference>
<organism evidence="2 3">
    <name type="scientific">Pseudoclavibacter helvolus</name>
    <dbReference type="NCBI Taxonomy" id="255205"/>
    <lineage>
        <taxon>Bacteria</taxon>
        <taxon>Bacillati</taxon>
        <taxon>Actinomycetota</taxon>
        <taxon>Actinomycetes</taxon>
        <taxon>Micrococcales</taxon>
        <taxon>Microbacteriaceae</taxon>
        <taxon>Pseudoclavibacter</taxon>
    </lineage>
</organism>
<reference evidence="2 3" key="1">
    <citation type="submission" date="2020-08" db="EMBL/GenBank/DDBJ databases">
        <title>Sequencing the genomes of 1000 actinobacteria strains.</title>
        <authorList>
            <person name="Klenk H.-P."/>
        </authorList>
    </citation>
    <scope>NUCLEOTIDE SEQUENCE [LARGE SCALE GENOMIC DNA]</scope>
    <source>
        <strain evidence="2 3">DSM 20419</strain>
    </source>
</reference>
<dbReference type="CDD" id="cd00060">
    <property type="entry name" value="FHA"/>
    <property type="match status" value="1"/>
</dbReference>
<proteinExistence type="predicted"/>
<keyword evidence="3" id="KW-1185">Reference proteome</keyword>
<dbReference type="EMBL" id="JACHWJ010000005">
    <property type="protein sequence ID" value="MBB2959171.1"/>
    <property type="molecule type" value="Genomic_DNA"/>
</dbReference>
<keyword evidence="1" id="KW-0812">Transmembrane</keyword>
<keyword evidence="1" id="KW-1133">Transmembrane helix</keyword>
<gene>
    <name evidence="2" type="ORF">FHX72_003323</name>
</gene>